<keyword evidence="2" id="KW-0067">ATP-binding</keyword>
<dbReference type="WBParaSite" id="SCUD_0000245201-mRNA-1">
    <property type="protein sequence ID" value="SCUD_0000245201-mRNA-1"/>
    <property type="gene ID" value="SCUD_0000245201"/>
</dbReference>
<dbReference type="SMART" id="SM00487">
    <property type="entry name" value="DEXDc"/>
    <property type="match status" value="1"/>
</dbReference>
<dbReference type="AlphaFoldDB" id="A0A183JIC9"/>
<dbReference type="GO" id="GO:0016787">
    <property type="term" value="F:hydrolase activity"/>
    <property type="evidence" value="ECO:0007669"/>
    <property type="project" value="UniProtKB-KW"/>
</dbReference>
<keyword evidence="1" id="KW-0378">Hydrolase</keyword>
<evidence type="ECO:0000313" key="4">
    <source>
        <dbReference type="EMBL" id="VDO74667.1"/>
    </source>
</evidence>
<proteinExistence type="predicted"/>
<keyword evidence="5" id="KW-1185">Reference proteome</keyword>
<dbReference type="PANTHER" id="PTHR18934">
    <property type="entry name" value="ATP-DEPENDENT RNA HELICASE"/>
    <property type="match status" value="1"/>
</dbReference>
<dbReference type="STRING" id="6186.A0A183JIC9"/>
<gene>
    <name evidence="4" type="ORF">SCUD_LOCUS2453</name>
</gene>
<dbReference type="PROSITE" id="PS51192">
    <property type="entry name" value="HELICASE_ATP_BIND_1"/>
    <property type="match status" value="1"/>
</dbReference>
<reference evidence="6" key="1">
    <citation type="submission" date="2016-06" db="UniProtKB">
        <authorList>
            <consortium name="WormBaseParasite"/>
        </authorList>
    </citation>
    <scope>IDENTIFICATION</scope>
</reference>
<keyword evidence="2" id="KW-0347">Helicase</keyword>
<accession>A0A183JIC9</accession>
<dbReference type="SUPFAM" id="SSF52540">
    <property type="entry name" value="P-loop containing nucleoside triphosphate hydrolases"/>
    <property type="match status" value="1"/>
</dbReference>
<dbReference type="GO" id="GO:0003723">
    <property type="term" value="F:RNA binding"/>
    <property type="evidence" value="ECO:0007669"/>
    <property type="project" value="TreeGrafter"/>
</dbReference>
<reference evidence="4 5" key="2">
    <citation type="submission" date="2018-11" db="EMBL/GenBank/DDBJ databases">
        <authorList>
            <consortium name="Pathogen Informatics"/>
        </authorList>
    </citation>
    <scope>NUCLEOTIDE SEQUENCE [LARGE SCALE GENOMIC DNA]</scope>
    <source>
        <strain evidence="4">Dakar</strain>
        <strain evidence="5">Dakar, Senegal</strain>
    </source>
</reference>
<name>A0A183JIC9_9TREM</name>
<evidence type="ECO:0000259" key="3">
    <source>
        <dbReference type="PROSITE" id="PS51192"/>
    </source>
</evidence>
<dbReference type="InterPro" id="IPR014001">
    <property type="entry name" value="Helicase_ATP-bd"/>
</dbReference>
<dbReference type="Proteomes" id="UP000279833">
    <property type="component" value="Unassembled WGS sequence"/>
</dbReference>
<evidence type="ECO:0000256" key="1">
    <source>
        <dbReference type="ARBA" id="ARBA00022801"/>
    </source>
</evidence>
<evidence type="ECO:0000313" key="6">
    <source>
        <dbReference type="WBParaSite" id="SCUD_0000245201-mRNA-1"/>
    </source>
</evidence>
<dbReference type="Gene3D" id="3.40.50.300">
    <property type="entry name" value="P-loop containing nucleotide triphosphate hydrolases"/>
    <property type="match status" value="1"/>
</dbReference>
<dbReference type="InterPro" id="IPR027417">
    <property type="entry name" value="P-loop_NTPase"/>
</dbReference>
<organism evidence="6">
    <name type="scientific">Schistosoma curassoni</name>
    <dbReference type="NCBI Taxonomy" id="6186"/>
    <lineage>
        <taxon>Eukaryota</taxon>
        <taxon>Metazoa</taxon>
        <taxon>Spiralia</taxon>
        <taxon>Lophotrochozoa</taxon>
        <taxon>Platyhelminthes</taxon>
        <taxon>Trematoda</taxon>
        <taxon>Digenea</taxon>
        <taxon>Strigeidida</taxon>
        <taxon>Schistosomatoidea</taxon>
        <taxon>Schistosomatidae</taxon>
        <taxon>Schistosoma</taxon>
    </lineage>
</organism>
<sequence>MQSSVQFARIVKLRIDQSVLPIANFRTELLSTLSKHQVVIVAGDTGCGKSTQVPQYLYYGESNSNDTPGPNSYQNIAVTQPRRIACISLAARVSTEMLNERGSKVGYQVRFERSRTKATRILFLTEGLLLRQMQMDPFLSDYDVIVLDEVLVGKMINMLLVDKGCNPLRESPSDLALEYDLAGQEN</sequence>
<keyword evidence="2" id="KW-0547">Nucleotide-binding</keyword>
<evidence type="ECO:0000256" key="2">
    <source>
        <dbReference type="ARBA" id="ARBA00022806"/>
    </source>
</evidence>
<feature type="domain" description="Helicase ATP-binding" evidence="3">
    <location>
        <begin position="30"/>
        <end position="150"/>
    </location>
</feature>
<dbReference type="PANTHER" id="PTHR18934:SF221">
    <property type="entry name" value="ATP-DEPENDENT RNA HELICASE DHX34-RELATED"/>
    <property type="match status" value="1"/>
</dbReference>
<dbReference type="EMBL" id="UZAK01002389">
    <property type="protein sequence ID" value="VDO74667.1"/>
    <property type="molecule type" value="Genomic_DNA"/>
</dbReference>
<evidence type="ECO:0000313" key="5">
    <source>
        <dbReference type="Proteomes" id="UP000279833"/>
    </source>
</evidence>
<dbReference type="GO" id="GO:0004386">
    <property type="term" value="F:helicase activity"/>
    <property type="evidence" value="ECO:0007669"/>
    <property type="project" value="UniProtKB-KW"/>
</dbReference>
<protein>
    <submittedName>
        <fullName evidence="6">Helicase ATP-binding domain-containing protein</fullName>
    </submittedName>
</protein>